<evidence type="ECO:0000313" key="2">
    <source>
        <dbReference type="EMBL" id="OSJ33160.1"/>
    </source>
</evidence>
<proteinExistence type="predicted"/>
<protein>
    <recommendedName>
        <fullName evidence="4">DUF4239 domain-containing protein</fullName>
    </recommendedName>
</protein>
<dbReference type="Proteomes" id="UP000193884">
    <property type="component" value="Unassembled WGS sequence"/>
</dbReference>
<feature type="transmembrane region" description="Helical" evidence="1">
    <location>
        <begin position="36"/>
        <end position="57"/>
    </location>
</feature>
<evidence type="ECO:0000313" key="3">
    <source>
        <dbReference type="Proteomes" id="UP000193884"/>
    </source>
</evidence>
<dbReference type="InterPro" id="IPR025333">
    <property type="entry name" value="DUF4239"/>
</dbReference>
<dbReference type="Pfam" id="PF14023">
    <property type="entry name" value="Bestrophin-like"/>
    <property type="match status" value="1"/>
</dbReference>
<feature type="transmembrane region" description="Helical" evidence="1">
    <location>
        <begin position="179"/>
        <end position="198"/>
    </location>
</feature>
<dbReference type="EMBL" id="NAFK01000137">
    <property type="protein sequence ID" value="OSJ33160.1"/>
    <property type="molecule type" value="Genomic_DNA"/>
</dbReference>
<name>A0ABX3X8K8_9BRAD</name>
<keyword evidence="1" id="KW-1133">Transmembrane helix</keyword>
<evidence type="ECO:0000256" key="1">
    <source>
        <dbReference type="SAM" id="Phobius"/>
    </source>
</evidence>
<feature type="transmembrane region" description="Helical" evidence="1">
    <location>
        <begin position="204"/>
        <end position="223"/>
    </location>
</feature>
<sequence>MNAIALSGITFVCISGGALLGMFLPGHHLSTDDKDVVRLGTGLIGTIAALVLGLLIASAKGSYDTQSTQVTHMTSNVVVLDNLLAQYGPETNDVRNLLRRSIAVLADRMWRENSSEAAKGTPFEASAASEAFFTKLQQLSAQNDAQRSLQARAVQIATDIAQTRLLLFAQTNNSIPMPFLVVLIFWLTIIFGSFGLFAKPSTTVFSALFVFALSAAGAIYLVLELGQPFAGLMQISNAPLRNALTPLSP</sequence>
<comment type="caution">
    <text evidence="2">The sequence shown here is derived from an EMBL/GenBank/DDBJ whole genome shotgun (WGS) entry which is preliminary data.</text>
</comment>
<dbReference type="RefSeq" id="WP_085383706.1">
    <property type="nucleotide sequence ID" value="NZ_NAFJ01000122.1"/>
</dbReference>
<organism evidence="2 3">
    <name type="scientific">Bradyrhizobium canariense</name>
    <dbReference type="NCBI Taxonomy" id="255045"/>
    <lineage>
        <taxon>Bacteria</taxon>
        <taxon>Pseudomonadati</taxon>
        <taxon>Pseudomonadota</taxon>
        <taxon>Alphaproteobacteria</taxon>
        <taxon>Hyphomicrobiales</taxon>
        <taxon>Nitrobacteraceae</taxon>
        <taxon>Bradyrhizobium</taxon>
    </lineage>
</organism>
<reference evidence="2 3" key="1">
    <citation type="submission" date="2017-03" db="EMBL/GenBank/DDBJ databases">
        <title>Whole genome sequences of fourteen strains of Bradyrhizobium canariense and one strain of Bradyrhizobium japonicum isolated from Lupinus (Papilionoideae: Genisteae) species in Algeria.</title>
        <authorList>
            <person name="Crovadore J."/>
            <person name="Chekireb D."/>
            <person name="Brachmann A."/>
            <person name="Chablais R."/>
            <person name="Cochard B."/>
            <person name="Lefort F."/>
        </authorList>
    </citation>
    <scope>NUCLEOTIDE SEQUENCE [LARGE SCALE GENOMIC DNA]</scope>
    <source>
        <strain evidence="2 3">UBMAN05</strain>
    </source>
</reference>
<evidence type="ECO:0008006" key="4">
    <source>
        <dbReference type="Google" id="ProtNLM"/>
    </source>
</evidence>
<keyword evidence="1" id="KW-0812">Transmembrane</keyword>
<keyword evidence="3" id="KW-1185">Reference proteome</keyword>
<keyword evidence="1" id="KW-0472">Membrane</keyword>
<accession>A0ABX3X8K8</accession>
<gene>
    <name evidence="2" type="ORF">BST63_06190</name>
</gene>